<evidence type="ECO:0000313" key="2">
    <source>
        <dbReference type="EMBL" id="SBS76420.1"/>
    </source>
</evidence>
<dbReference type="AlphaFoldDB" id="A0A1Y5PG41"/>
<protein>
    <submittedName>
        <fullName evidence="2">Uncharacterized protein</fullName>
    </submittedName>
</protein>
<sequence>MACPLNTIRLTCHRLVTFVRFHNRLVHVLKPLVMLVDHSSSINSPPGGPRDLRSCQTEARAGRVGSGLSDGRANGGQGNQSSECLDPTSVTQRPNGWFGQ</sequence>
<name>A0A1Y5PG41_9MYCO</name>
<reference evidence="2" key="1">
    <citation type="submission" date="2016-03" db="EMBL/GenBank/DDBJ databases">
        <authorList>
            <person name="Ploux O."/>
        </authorList>
    </citation>
    <scope>NUCLEOTIDE SEQUENCE</scope>
    <source>
        <strain evidence="2">UC10</strain>
    </source>
</reference>
<feature type="region of interest" description="Disordered" evidence="1">
    <location>
        <begin position="38"/>
        <end position="100"/>
    </location>
</feature>
<organism evidence="2">
    <name type="scientific">uncultured Mycobacterium sp</name>
    <dbReference type="NCBI Taxonomy" id="171292"/>
    <lineage>
        <taxon>Bacteria</taxon>
        <taxon>Bacillati</taxon>
        <taxon>Actinomycetota</taxon>
        <taxon>Actinomycetes</taxon>
        <taxon>Mycobacteriales</taxon>
        <taxon>Mycobacteriaceae</taxon>
        <taxon>Mycobacterium</taxon>
        <taxon>environmental samples</taxon>
    </lineage>
</organism>
<gene>
    <name evidence="2" type="ORF">MHPYR_310084</name>
</gene>
<dbReference type="EMBL" id="FLQS01000025">
    <property type="protein sequence ID" value="SBS76420.1"/>
    <property type="molecule type" value="Genomic_DNA"/>
</dbReference>
<feature type="compositionally biased region" description="Polar residues" evidence="1">
    <location>
        <begin position="79"/>
        <end position="94"/>
    </location>
</feature>
<accession>A0A1Y5PG41</accession>
<evidence type="ECO:0000256" key="1">
    <source>
        <dbReference type="SAM" id="MobiDB-lite"/>
    </source>
</evidence>
<proteinExistence type="predicted"/>